<gene>
    <name evidence="1" type="ORF">BV87_16075</name>
</gene>
<protein>
    <submittedName>
        <fullName evidence="1">Uncharacterized protein</fullName>
    </submittedName>
</protein>
<dbReference type="Proteomes" id="UP000037029">
    <property type="component" value="Chromosome"/>
</dbReference>
<dbReference type="EMBL" id="CP020925">
    <property type="protein sequence ID" value="ATP19762.1"/>
    <property type="molecule type" value="Genomic_DNA"/>
</dbReference>
<organism evidence="1 2">
    <name type="scientific">Sphingobium yanoikuyae</name>
    <name type="common">Sphingomonas yanoikuyae</name>
    <dbReference type="NCBI Taxonomy" id="13690"/>
    <lineage>
        <taxon>Bacteria</taxon>
        <taxon>Pseudomonadati</taxon>
        <taxon>Pseudomonadota</taxon>
        <taxon>Alphaproteobacteria</taxon>
        <taxon>Sphingomonadales</taxon>
        <taxon>Sphingomonadaceae</taxon>
        <taxon>Sphingobium</taxon>
    </lineage>
</organism>
<evidence type="ECO:0000313" key="2">
    <source>
        <dbReference type="Proteomes" id="UP000037029"/>
    </source>
</evidence>
<reference evidence="1 2" key="1">
    <citation type="submission" date="2017-04" db="EMBL/GenBank/DDBJ databases">
        <title>Characterization, genome and methylation analysis of a phthalic acid esters degrading strain Sphingobium yanoikuyae SHJ.</title>
        <authorList>
            <person name="Feng L."/>
        </authorList>
    </citation>
    <scope>NUCLEOTIDE SEQUENCE [LARGE SCALE GENOMIC DNA]</scope>
    <source>
        <strain evidence="1 2">SHJ</strain>
    </source>
</reference>
<dbReference type="AlphaFoldDB" id="A0A0J9FUR5"/>
<name>A0A0J9FUR5_SPHYA</name>
<accession>A0A0J9FUR5</accession>
<sequence length="69" mass="7816">MFVWKKKYEAALIDAQRERETAGRLLGKNVALRSEVAELSAELAHWRANGQLRDPKTGRLIPRAKTEVA</sequence>
<evidence type="ECO:0000313" key="1">
    <source>
        <dbReference type="EMBL" id="ATP19762.1"/>
    </source>
</evidence>
<dbReference type="RefSeq" id="WP_048937204.1">
    <property type="nucleotide sequence ID" value="NZ_CP020925.1"/>
</dbReference>
<proteinExistence type="predicted"/>